<sequence>MMNKKAIAAFAAGATLLSGMAFAVPAFAAEGPKQETCKVDQTKVDAAQAKVDEATAAEHTAAANVRKAQAKVNAANAQYTAVKKLNKDSEEAAAKYTLATTTDANKYSQDQKDGFKKAKDDAAAALAKGLKDAYKAITGEDAQDGVANKHYAALADVQAARNTASDELEAANDALTAAKAELTSAQADLAKAECKTTPAPAPQPGPQNPPVTPAQPGSKTEAIKNVLAKKVDVDAAEHNFAEKKEAYAKAAATLTAAKAELDAAEHDKAVAAQNLSDFEASGVNDSAKLKSLKEAVARADAHVVRTTTAFNKALADFNDAKTADLAAQAAYNAAKDAYDEAYNAAIKLGVNPALLPSVTAIDPLSPAFPQLAQAQKIYADALAGKFGAAAQKTVQKAEAKAQAAAPAAAGAAAGKAGAAAAKGELAKGGNGHGKAGEKLGNAGVGVALTALAASMLAGMGAAVRKMRH</sequence>
<proteinExistence type="predicted"/>
<dbReference type="Proteomes" id="UP000004884">
    <property type="component" value="Unassembled WGS sequence"/>
</dbReference>
<comment type="caution">
    <text evidence="5">The sequence shown here is derived from an EMBL/GenBank/DDBJ whole genome shotgun (WGS) entry which is preliminary data.</text>
</comment>
<evidence type="ECO:0000256" key="2">
    <source>
        <dbReference type="SAM" id="MobiDB-lite"/>
    </source>
</evidence>
<feature type="chain" id="PRO_5039646278" description="Peptidase" evidence="4">
    <location>
        <begin position="24"/>
        <end position="468"/>
    </location>
</feature>
<keyword evidence="3" id="KW-0812">Transmembrane</keyword>
<feature type="signal peptide" evidence="4">
    <location>
        <begin position="1"/>
        <end position="23"/>
    </location>
</feature>
<organism evidence="5 6">
    <name type="scientific">Gardnerella vaginalis 1400E</name>
    <dbReference type="NCBI Taxonomy" id="698956"/>
    <lineage>
        <taxon>Bacteria</taxon>
        <taxon>Bacillati</taxon>
        <taxon>Actinomycetota</taxon>
        <taxon>Actinomycetes</taxon>
        <taxon>Bifidobacteriales</taxon>
        <taxon>Bifidobacteriaceae</taxon>
        <taxon>Gardnerella</taxon>
    </lineage>
</organism>
<feature type="coiled-coil region" evidence="1">
    <location>
        <begin position="247"/>
        <end position="274"/>
    </location>
</feature>
<evidence type="ECO:0008006" key="7">
    <source>
        <dbReference type="Google" id="ProtNLM"/>
    </source>
</evidence>
<dbReference type="AlphaFoldDB" id="I4LXK4"/>
<protein>
    <recommendedName>
        <fullName evidence="7">Peptidase</fullName>
    </recommendedName>
</protein>
<evidence type="ECO:0000256" key="4">
    <source>
        <dbReference type="SAM" id="SignalP"/>
    </source>
</evidence>
<keyword evidence="1" id="KW-0175">Coiled coil</keyword>
<dbReference type="RefSeq" id="WP_004123806.1">
    <property type="nucleotide sequence ID" value="NZ_ADER01000011.1"/>
</dbReference>
<keyword evidence="3" id="KW-1133">Transmembrane helix</keyword>
<keyword evidence="4" id="KW-0732">Signal</keyword>
<evidence type="ECO:0000313" key="6">
    <source>
        <dbReference type="Proteomes" id="UP000004884"/>
    </source>
</evidence>
<accession>I4LXK4</accession>
<dbReference type="PATRIC" id="fig|698956.3.peg.378"/>
<reference evidence="5 6" key="1">
    <citation type="journal article" date="2012" name="J. Bacteriol.">
        <title>Comparative Genomic Analyses of 17 Clinical Isolates of Gardnerella vaginalis Provide Evidence of Multiple Genetically Isolated Clades Consistent with Subspeciation into Genovars.</title>
        <authorList>
            <person name="Ahmed A."/>
            <person name="Earl J."/>
            <person name="Retchless A."/>
            <person name="Hillier S."/>
            <person name="Rabe L."/>
            <person name="Cherpes T."/>
            <person name="Powell E."/>
            <person name="Janto B."/>
            <person name="Eutsey R."/>
            <person name="Hiller N.L."/>
            <person name="Boissy R."/>
            <person name="Dahlgreen M."/>
            <person name="Hall B."/>
            <person name="Costerton J."/>
            <person name="Post J.C."/>
            <person name="Hu F."/>
            <person name="Ehrlich G."/>
        </authorList>
    </citation>
    <scope>NUCLEOTIDE SEQUENCE [LARGE SCALE GENOMIC DNA]</scope>
    <source>
        <strain evidence="5 6">1400E</strain>
    </source>
</reference>
<feature type="transmembrane region" description="Helical" evidence="3">
    <location>
        <begin position="442"/>
        <end position="463"/>
    </location>
</feature>
<dbReference type="EMBL" id="ADER01000011">
    <property type="protein sequence ID" value="EIK81694.1"/>
    <property type="molecule type" value="Genomic_DNA"/>
</dbReference>
<feature type="compositionally biased region" description="Pro residues" evidence="2">
    <location>
        <begin position="199"/>
        <end position="213"/>
    </location>
</feature>
<evidence type="ECO:0000313" key="5">
    <source>
        <dbReference type="EMBL" id="EIK81694.1"/>
    </source>
</evidence>
<gene>
    <name evidence="5" type="ORF">CGSMWGv1400E_01960</name>
</gene>
<evidence type="ECO:0000256" key="3">
    <source>
        <dbReference type="SAM" id="Phobius"/>
    </source>
</evidence>
<keyword evidence="3" id="KW-0472">Membrane</keyword>
<evidence type="ECO:0000256" key="1">
    <source>
        <dbReference type="SAM" id="Coils"/>
    </source>
</evidence>
<name>I4LXK4_GARVA</name>
<feature type="region of interest" description="Disordered" evidence="2">
    <location>
        <begin position="193"/>
        <end position="218"/>
    </location>
</feature>